<evidence type="ECO:0000259" key="5">
    <source>
        <dbReference type="Pfam" id="PF00251"/>
    </source>
</evidence>
<proteinExistence type="inferred from homology"/>
<evidence type="ECO:0000256" key="4">
    <source>
        <dbReference type="ARBA" id="ARBA00023295"/>
    </source>
</evidence>
<feature type="domain" description="Glycosyl hydrolase family 32 C-terminal" evidence="6">
    <location>
        <begin position="562"/>
        <end position="718"/>
    </location>
</feature>
<comment type="caution">
    <text evidence="8">The sequence shown here is derived from an EMBL/GenBank/DDBJ whole genome shotgun (WGS) entry which is preliminary data.</text>
</comment>
<dbReference type="PANTHER" id="PTHR43101:SF1">
    <property type="entry name" value="BETA-FRUCTOSIDASE"/>
    <property type="match status" value="1"/>
</dbReference>
<keyword evidence="4" id="KW-0326">Glycosidase</keyword>
<evidence type="ECO:0000256" key="2">
    <source>
        <dbReference type="ARBA" id="ARBA00012758"/>
    </source>
</evidence>
<dbReference type="SMART" id="SM00640">
    <property type="entry name" value="Glyco_32"/>
    <property type="match status" value="1"/>
</dbReference>
<keyword evidence="9" id="KW-1185">Reference proteome</keyword>
<dbReference type="SUPFAM" id="SSF75005">
    <property type="entry name" value="Arabinanase/levansucrase/invertase"/>
    <property type="match status" value="1"/>
</dbReference>
<evidence type="ECO:0000256" key="3">
    <source>
        <dbReference type="ARBA" id="ARBA00022801"/>
    </source>
</evidence>
<dbReference type="Gene3D" id="2.115.10.20">
    <property type="entry name" value="Glycosyl hydrolase domain, family 43"/>
    <property type="match status" value="1"/>
</dbReference>
<dbReference type="EMBL" id="LOPV01000041">
    <property type="protein sequence ID" value="KTG30564.1"/>
    <property type="molecule type" value="Genomic_DNA"/>
</dbReference>
<evidence type="ECO:0000259" key="7">
    <source>
        <dbReference type="Pfam" id="PF16324"/>
    </source>
</evidence>
<dbReference type="InterPro" id="IPR001362">
    <property type="entry name" value="Glyco_hydro_32"/>
</dbReference>
<sequence>MDELAVRVGFVVVTELTDEQRVARDWAASIASVETVSLEAIAEGTVALDSFDVVWWHCDLQLDSARRELAAECADAFDDYLCGGGGVLLTLNALAAVDELGIDPVAPDAVGTETSPHPTGLLAKSIHADHPLFEGFDTLGVHMQPPESPRPFARYEHILPEDGQILASILHGDDFLVALKSVVEWQHGAGTVYGVGAEVSFLSHHGHDFETMGSNEHFLRNALALLGGPAHRRPTFTDRPTDANGFAEMRARLGDDHHRPRYHLAGPANWVNDPNGVIQYDGTYHMFYQYNPGGPFHGSIHWGHATSEDLVHWEDHPVALSPDPDGPDRDGCWSGCAVVDDDGTPTILYTGGRDHHQLPCLATTTDPMLRTWDKADDNPLIESTPDDIDILGTDDWAAEFRDHAVWKVGDDWYQLIGSAISEVGGVALLYRSSDLRDWEYVGPLHSGTEGHGTVWECPELLEFDDYDLFHVSNYEDVRYFVGHADLDEPDFAVETEGLLDYGDFYAPQSTVDDEGRTLSWGWIKEGRGVDSQWHAGWSGTLSLPRELSVDDTGTVRQRPAVELETLRETHVSLGDLSPDGPSLTPGERTSLPLSGNAYELALDVSVEDDGVFELGLFESPTRMERTIVRYDSERVTVDREHSSRHHDVDREPRSMPVEGDTLSLRVFVDGSVLELFANERRCLTTRVYPTRADADGVSIAATGEPTDDSVELLALDAWELDAAFDARTRD</sequence>
<dbReference type="InterPro" id="IPR032526">
    <property type="entry name" value="DUF4960"/>
</dbReference>
<dbReference type="AlphaFoldDB" id="A0A0W1SX20"/>
<dbReference type="GO" id="GO:0004564">
    <property type="term" value="F:beta-fructofuranosidase activity"/>
    <property type="evidence" value="ECO:0007669"/>
    <property type="project" value="UniProtKB-EC"/>
</dbReference>
<evidence type="ECO:0000313" key="8">
    <source>
        <dbReference type="EMBL" id="KTG30564.1"/>
    </source>
</evidence>
<dbReference type="Proteomes" id="UP000053157">
    <property type="component" value="Unassembled WGS sequence"/>
</dbReference>
<dbReference type="InterPro" id="IPR023296">
    <property type="entry name" value="Glyco_hydro_beta-prop_sf"/>
</dbReference>
<organism evidence="8 9">
    <name type="scientific">Haloferax profundi</name>
    <dbReference type="NCBI Taxonomy" id="1544718"/>
    <lineage>
        <taxon>Archaea</taxon>
        <taxon>Methanobacteriati</taxon>
        <taxon>Methanobacteriota</taxon>
        <taxon>Stenosarchaea group</taxon>
        <taxon>Halobacteria</taxon>
        <taxon>Halobacteriales</taxon>
        <taxon>Haloferacaceae</taxon>
        <taxon>Haloferax</taxon>
    </lineage>
</organism>
<dbReference type="PANTHER" id="PTHR43101">
    <property type="entry name" value="BETA-FRUCTOSIDASE"/>
    <property type="match status" value="1"/>
</dbReference>
<feature type="domain" description="Glycosyl hydrolase family 32 N-terminal" evidence="5">
    <location>
        <begin position="263"/>
        <end position="559"/>
    </location>
</feature>
<dbReference type="InterPro" id="IPR013320">
    <property type="entry name" value="ConA-like_dom_sf"/>
</dbReference>
<dbReference type="RefSeq" id="WP_058570903.1">
    <property type="nucleotide sequence ID" value="NZ_LOPV01000041.1"/>
</dbReference>
<accession>A0A0W1SX20</accession>
<dbReference type="Pfam" id="PF16324">
    <property type="entry name" value="DUF4960"/>
    <property type="match status" value="1"/>
</dbReference>
<dbReference type="InterPro" id="IPR013148">
    <property type="entry name" value="Glyco_hydro_32_N"/>
</dbReference>
<dbReference type="Gene3D" id="2.60.120.560">
    <property type="entry name" value="Exo-inulinase, domain 1"/>
    <property type="match status" value="1"/>
</dbReference>
<dbReference type="Pfam" id="PF00251">
    <property type="entry name" value="Glyco_hydro_32N"/>
    <property type="match status" value="1"/>
</dbReference>
<dbReference type="SUPFAM" id="SSF49899">
    <property type="entry name" value="Concanavalin A-like lectins/glucanases"/>
    <property type="match status" value="1"/>
</dbReference>
<reference evidence="8 9" key="1">
    <citation type="submission" date="2015-12" db="EMBL/GenBank/DDBJ databases">
        <title>Haloferax profundi sp. nov. isolated from the Discovery deep brine-seawater interface in the Red Sea.</title>
        <authorList>
            <person name="Zhang G."/>
            <person name="Stingl U."/>
            <person name="Rashid M."/>
        </authorList>
    </citation>
    <scope>NUCLEOTIDE SEQUENCE [LARGE SCALE GENOMIC DNA]</scope>
    <source>
        <strain evidence="8 9">SB29</strain>
    </source>
</reference>
<keyword evidence="3 8" id="KW-0378">Hydrolase</keyword>
<comment type="similarity">
    <text evidence="1">Belongs to the glycosyl hydrolase 32 family.</text>
</comment>
<feature type="domain" description="DUF4960" evidence="7">
    <location>
        <begin position="17"/>
        <end position="136"/>
    </location>
</feature>
<name>A0A0W1SX20_9EURY</name>
<gene>
    <name evidence="8" type="ORF">AUR66_07310</name>
</gene>
<evidence type="ECO:0000259" key="6">
    <source>
        <dbReference type="Pfam" id="PF08244"/>
    </source>
</evidence>
<evidence type="ECO:0000256" key="1">
    <source>
        <dbReference type="ARBA" id="ARBA00009902"/>
    </source>
</evidence>
<dbReference type="InterPro" id="IPR013189">
    <property type="entry name" value="Glyco_hydro_32_C"/>
</dbReference>
<dbReference type="OrthoDB" id="166931at2157"/>
<evidence type="ECO:0000313" key="9">
    <source>
        <dbReference type="Proteomes" id="UP000053157"/>
    </source>
</evidence>
<dbReference type="GO" id="GO:0005975">
    <property type="term" value="P:carbohydrate metabolic process"/>
    <property type="evidence" value="ECO:0007669"/>
    <property type="project" value="InterPro"/>
</dbReference>
<dbReference type="CDD" id="cd08996">
    <property type="entry name" value="GH32_FFase"/>
    <property type="match status" value="1"/>
</dbReference>
<dbReference type="Pfam" id="PF08244">
    <property type="entry name" value="Glyco_hydro_32C"/>
    <property type="match status" value="1"/>
</dbReference>
<dbReference type="InterPro" id="IPR051214">
    <property type="entry name" value="GH32_Enzymes"/>
</dbReference>
<protein>
    <recommendedName>
        <fullName evidence="2">beta-fructofuranosidase</fullName>
        <ecNumber evidence="2">3.2.1.26</ecNumber>
    </recommendedName>
</protein>
<dbReference type="EC" id="3.2.1.26" evidence="2"/>